<feature type="transmembrane region" description="Helical" evidence="9">
    <location>
        <begin position="494"/>
        <end position="518"/>
    </location>
</feature>
<dbReference type="GO" id="GO:0051117">
    <property type="term" value="F:ATPase binding"/>
    <property type="evidence" value="ECO:0007669"/>
    <property type="project" value="TreeGrafter"/>
</dbReference>
<dbReference type="GO" id="GO:0007035">
    <property type="term" value="P:vacuolar acidification"/>
    <property type="evidence" value="ECO:0007669"/>
    <property type="project" value="TreeGrafter"/>
</dbReference>
<dbReference type="GO" id="GO:0033179">
    <property type="term" value="C:proton-transporting V-type ATPase, V0 domain"/>
    <property type="evidence" value="ECO:0007669"/>
    <property type="project" value="InterPro"/>
</dbReference>
<organism evidence="10 11">
    <name type="scientific">Candidatus Mediterraneibacter faecipullorum</name>
    <dbReference type="NCBI Taxonomy" id="2838670"/>
    <lineage>
        <taxon>Bacteria</taxon>
        <taxon>Bacillati</taxon>
        <taxon>Bacillota</taxon>
        <taxon>Clostridia</taxon>
        <taxon>Lachnospirales</taxon>
        <taxon>Lachnospiraceae</taxon>
        <taxon>Mediterraneibacter</taxon>
    </lineage>
</organism>
<dbReference type="GO" id="GO:0046961">
    <property type="term" value="F:proton-transporting ATPase activity, rotational mechanism"/>
    <property type="evidence" value="ECO:0007669"/>
    <property type="project" value="InterPro"/>
</dbReference>
<evidence type="ECO:0000256" key="3">
    <source>
        <dbReference type="ARBA" id="ARBA00022448"/>
    </source>
</evidence>
<evidence type="ECO:0000256" key="8">
    <source>
        <dbReference type="SAM" id="Coils"/>
    </source>
</evidence>
<evidence type="ECO:0000313" key="10">
    <source>
        <dbReference type="EMBL" id="HJC33972.1"/>
    </source>
</evidence>
<evidence type="ECO:0000256" key="9">
    <source>
        <dbReference type="SAM" id="Phobius"/>
    </source>
</evidence>
<proteinExistence type="inferred from homology"/>
<dbReference type="InterPro" id="IPR002490">
    <property type="entry name" value="V-ATPase_116kDa_su"/>
</dbReference>
<comment type="subcellular location">
    <subcellularLocation>
        <location evidence="1">Membrane</location>
        <topology evidence="1">Multi-pass membrane protein</topology>
    </subcellularLocation>
</comment>
<feature type="transmembrane region" description="Helical" evidence="9">
    <location>
        <begin position="581"/>
        <end position="600"/>
    </location>
</feature>
<evidence type="ECO:0000256" key="4">
    <source>
        <dbReference type="ARBA" id="ARBA00022692"/>
    </source>
</evidence>
<comment type="caution">
    <text evidence="10">The sequence shown here is derived from an EMBL/GenBank/DDBJ whole genome shotgun (WGS) entry which is preliminary data.</text>
</comment>
<sequence>MAVLKMQRISICALKKDRKAILEKLQSLGTLEVDHILDEDEDFHRMDTAGKKQGFEKASASVDQALDILERYAPEEKSMFAALEGKKLISAEEGMKVQEERRDLLRTAKQIYDLDREHAEQLASIAKLTNSIESLTPWLNLDVPLQTMKTDRTVFFPGTMPGGTTAEKVYEILAEKAPDAESADVYIVSQEQSTVYLAVICLKEDAGAVEDALRSEGFARPSQTWEKVPARQKEKLEQQISEYREKISEIEEKIKALAAERDRLKIVADYYRVRADKYEVLGTLPQSERTFVISGYIPEAVAGKVADGLMKKYDCMVDVEELKEDEEPPVILKNNPFSANMEGVVESYGLPVKGEIDPTTIMSFFYVFFFGMMLSDAAYGVIVSIVCGILVLKFPRMSPGMKKSLKLFFYCGLSTIVWGVLFGGYFGNIVDIVSAKFFGTTITPPALWFVPLNEPMKLLLYSLLFGVIHLFTGLAIKGYLCIRDGKIMDFFCDVVLWFMLLIGLILMLLPSDLFASIAQMEIVFPGWLNTTAKALAIIGAVGIVLMSGRSNKNPALRIALGAYDLYNITGWLSDVLSYSRLLALGLATGVIASVINQMGSMLPNNVIGIIFFILIFIVGHAMNLAINLLGAYVHTNRLQFVEFFGKFYEGGGRPFNPFRENTKYAEIKEETLS</sequence>
<dbReference type="Pfam" id="PF01496">
    <property type="entry name" value="V_ATPase_I"/>
    <property type="match status" value="2"/>
</dbReference>
<dbReference type="Proteomes" id="UP000823890">
    <property type="component" value="Unassembled WGS sequence"/>
</dbReference>
<keyword evidence="4 9" id="KW-0812">Transmembrane</keyword>
<evidence type="ECO:0000313" key="11">
    <source>
        <dbReference type="Proteomes" id="UP000823890"/>
    </source>
</evidence>
<dbReference type="Gene3D" id="3.30.70.2750">
    <property type="match status" value="1"/>
</dbReference>
<dbReference type="Gene3D" id="1.20.1460.20">
    <property type="match status" value="1"/>
</dbReference>
<evidence type="ECO:0000256" key="7">
    <source>
        <dbReference type="ARBA" id="ARBA00023136"/>
    </source>
</evidence>
<feature type="transmembrane region" description="Helical" evidence="9">
    <location>
        <begin position="407"/>
        <end position="427"/>
    </location>
</feature>
<dbReference type="AlphaFoldDB" id="A0A9D2SSX3"/>
<feature type="coiled-coil region" evidence="8">
    <location>
        <begin position="233"/>
        <end position="267"/>
    </location>
</feature>
<gene>
    <name evidence="10" type="ORF">H9758_05190</name>
</gene>
<evidence type="ECO:0000256" key="1">
    <source>
        <dbReference type="ARBA" id="ARBA00004141"/>
    </source>
</evidence>
<name>A0A9D2SSX3_9FIRM</name>
<evidence type="ECO:0000256" key="5">
    <source>
        <dbReference type="ARBA" id="ARBA00022989"/>
    </source>
</evidence>
<keyword evidence="5 9" id="KW-1133">Transmembrane helix</keyword>
<dbReference type="GO" id="GO:0016471">
    <property type="term" value="C:vacuolar proton-transporting V-type ATPase complex"/>
    <property type="evidence" value="ECO:0007669"/>
    <property type="project" value="TreeGrafter"/>
</dbReference>
<keyword evidence="7 9" id="KW-0472">Membrane</keyword>
<keyword evidence="3" id="KW-0813">Transport</keyword>
<feature type="transmembrane region" description="Helical" evidence="9">
    <location>
        <begin position="458"/>
        <end position="482"/>
    </location>
</feature>
<feature type="transmembrane region" description="Helical" evidence="9">
    <location>
        <begin position="606"/>
        <end position="629"/>
    </location>
</feature>
<dbReference type="Gene3D" id="3.30.70.2170">
    <property type="match status" value="1"/>
</dbReference>
<dbReference type="EMBL" id="DWWO01000067">
    <property type="protein sequence ID" value="HJC33972.1"/>
    <property type="molecule type" value="Genomic_DNA"/>
</dbReference>
<reference evidence="10" key="2">
    <citation type="submission" date="2021-04" db="EMBL/GenBank/DDBJ databases">
        <authorList>
            <person name="Gilroy R."/>
        </authorList>
    </citation>
    <scope>NUCLEOTIDE SEQUENCE</scope>
    <source>
        <strain evidence="10">ChiW19-954</strain>
    </source>
</reference>
<dbReference type="PANTHER" id="PTHR11629:SF63">
    <property type="entry name" value="V-TYPE PROTON ATPASE SUBUNIT A"/>
    <property type="match status" value="1"/>
</dbReference>
<keyword evidence="8" id="KW-0175">Coiled coil</keyword>
<dbReference type="PANTHER" id="PTHR11629">
    <property type="entry name" value="VACUOLAR PROTON ATPASES"/>
    <property type="match status" value="1"/>
</dbReference>
<feature type="transmembrane region" description="Helical" evidence="9">
    <location>
        <begin position="364"/>
        <end position="395"/>
    </location>
</feature>
<keyword evidence="6" id="KW-0406">Ion transport</keyword>
<feature type="transmembrane region" description="Helical" evidence="9">
    <location>
        <begin position="530"/>
        <end position="548"/>
    </location>
</feature>
<protein>
    <submittedName>
        <fullName evidence="10">V-type ATP synthase subunit I</fullName>
    </submittedName>
</protein>
<comment type="similarity">
    <text evidence="2">Belongs to the V-ATPase 116 kDa subunit family.</text>
</comment>
<accession>A0A9D2SSX3</accession>
<evidence type="ECO:0000256" key="6">
    <source>
        <dbReference type="ARBA" id="ARBA00023065"/>
    </source>
</evidence>
<reference evidence="10" key="1">
    <citation type="journal article" date="2021" name="PeerJ">
        <title>Extensive microbial diversity within the chicken gut microbiome revealed by metagenomics and culture.</title>
        <authorList>
            <person name="Gilroy R."/>
            <person name="Ravi A."/>
            <person name="Getino M."/>
            <person name="Pursley I."/>
            <person name="Horton D.L."/>
            <person name="Alikhan N.F."/>
            <person name="Baker D."/>
            <person name="Gharbi K."/>
            <person name="Hall N."/>
            <person name="Watson M."/>
            <person name="Adriaenssens E.M."/>
            <person name="Foster-Nyarko E."/>
            <person name="Jarju S."/>
            <person name="Secka A."/>
            <person name="Antonio M."/>
            <person name="Oren A."/>
            <person name="Chaudhuri R.R."/>
            <person name="La Ragione R."/>
            <person name="Hildebrand F."/>
            <person name="Pallen M.J."/>
        </authorList>
    </citation>
    <scope>NUCLEOTIDE SEQUENCE</scope>
    <source>
        <strain evidence="10">ChiW19-954</strain>
    </source>
</reference>
<evidence type="ECO:0000256" key="2">
    <source>
        <dbReference type="ARBA" id="ARBA00009904"/>
    </source>
</evidence>